<evidence type="ECO:0000256" key="9">
    <source>
        <dbReference type="SAM" id="MobiDB-lite"/>
    </source>
</evidence>
<dbReference type="PANTHER" id="PTHR11773:SF1">
    <property type="entry name" value="GLYCINE DEHYDROGENASE (DECARBOXYLATING), MITOCHONDRIAL"/>
    <property type="match status" value="1"/>
</dbReference>
<feature type="domain" description="Glycine cleavage system P-protein N-terminal" evidence="10">
    <location>
        <begin position="36"/>
        <end position="461"/>
    </location>
</feature>
<name>A0ABR8DDC9_9NOST</name>
<dbReference type="InterPro" id="IPR049316">
    <property type="entry name" value="GDC-P_C"/>
</dbReference>
<comment type="caution">
    <text evidence="12">The sequence shown here is derived from an EMBL/GenBank/DDBJ whole genome shotgun (WGS) entry which is preliminary data.</text>
</comment>
<dbReference type="HAMAP" id="MF_00711">
    <property type="entry name" value="GcvP"/>
    <property type="match status" value="1"/>
</dbReference>
<comment type="similarity">
    <text evidence="3 8">Belongs to the GcvP family.</text>
</comment>
<dbReference type="EMBL" id="JACJSG010000045">
    <property type="protein sequence ID" value="MBD2504141.1"/>
    <property type="molecule type" value="Genomic_DNA"/>
</dbReference>
<dbReference type="InterPro" id="IPR015421">
    <property type="entry name" value="PyrdxlP-dep_Trfase_major"/>
</dbReference>
<dbReference type="InterPro" id="IPR049315">
    <property type="entry name" value="GDC-P_N"/>
</dbReference>
<evidence type="ECO:0000259" key="10">
    <source>
        <dbReference type="Pfam" id="PF02347"/>
    </source>
</evidence>
<evidence type="ECO:0000256" key="3">
    <source>
        <dbReference type="ARBA" id="ARBA00010756"/>
    </source>
</evidence>
<dbReference type="InterPro" id="IPR015424">
    <property type="entry name" value="PyrdxlP-dep_Trfase"/>
</dbReference>
<evidence type="ECO:0000256" key="2">
    <source>
        <dbReference type="ARBA" id="ARBA00003788"/>
    </source>
</evidence>
<dbReference type="InterPro" id="IPR020581">
    <property type="entry name" value="GDC_P"/>
</dbReference>
<dbReference type="NCBIfam" id="NF001696">
    <property type="entry name" value="PRK00451.1"/>
    <property type="match status" value="1"/>
</dbReference>
<gene>
    <name evidence="8 12" type="primary">gcvP</name>
    <name evidence="12" type="ORF">H6G83_26615</name>
</gene>
<dbReference type="Pfam" id="PF02347">
    <property type="entry name" value="GDC-P"/>
    <property type="match status" value="1"/>
</dbReference>
<dbReference type="EC" id="1.4.4.2" evidence="8"/>
<dbReference type="PANTHER" id="PTHR11773">
    <property type="entry name" value="GLYCINE DEHYDROGENASE, DECARBOXYLATING"/>
    <property type="match status" value="1"/>
</dbReference>
<evidence type="ECO:0000256" key="8">
    <source>
        <dbReference type="HAMAP-Rule" id="MF_00711"/>
    </source>
</evidence>
<comment type="subunit">
    <text evidence="4 8">The glycine cleavage system is composed of four proteins: P, T, L and H.</text>
</comment>
<keyword evidence="5 8" id="KW-0663">Pyridoxal phosphate</keyword>
<keyword evidence="13" id="KW-1185">Reference proteome</keyword>
<dbReference type="NCBIfam" id="TIGR00461">
    <property type="entry name" value="gcvP"/>
    <property type="match status" value="1"/>
</dbReference>
<proteinExistence type="inferred from homology"/>
<evidence type="ECO:0000256" key="1">
    <source>
        <dbReference type="ARBA" id="ARBA00001933"/>
    </source>
</evidence>
<dbReference type="CDD" id="cd00613">
    <property type="entry name" value="GDC-P"/>
    <property type="match status" value="2"/>
</dbReference>
<evidence type="ECO:0000256" key="5">
    <source>
        <dbReference type="ARBA" id="ARBA00022898"/>
    </source>
</evidence>
<accession>A0ABR8DDC9</accession>
<comment type="catalytic activity">
    <reaction evidence="7 8">
        <text>N(6)-[(R)-lipoyl]-L-lysyl-[glycine-cleavage complex H protein] + glycine + H(+) = N(6)-[(R)-S(8)-aminomethyldihydrolipoyl]-L-lysyl-[glycine-cleavage complex H protein] + CO2</text>
        <dbReference type="Rhea" id="RHEA:24304"/>
        <dbReference type="Rhea" id="RHEA-COMP:10494"/>
        <dbReference type="Rhea" id="RHEA-COMP:10495"/>
        <dbReference type="ChEBI" id="CHEBI:15378"/>
        <dbReference type="ChEBI" id="CHEBI:16526"/>
        <dbReference type="ChEBI" id="CHEBI:57305"/>
        <dbReference type="ChEBI" id="CHEBI:83099"/>
        <dbReference type="ChEBI" id="CHEBI:83143"/>
        <dbReference type="EC" id="1.4.4.2"/>
    </reaction>
</comment>
<dbReference type="InterPro" id="IPR015422">
    <property type="entry name" value="PyrdxlP-dep_Trfase_small"/>
</dbReference>
<evidence type="ECO:0000256" key="6">
    <source>
        <dbReference type="ARBA" id="ARBA00023002"/>
    </source>
</evidence>
<evidence type="ECO:0000259" key="11">
    <source>
        <dbReference type="Pfam" id="PF21478"/>
    </source>
</evidence>
<dbReference type="GO" id="GO:0004375">
    <property type="term" value="F:glycine dehydrogenase (decarboxylating) activity"/>
    <property type="evidence" value="ECO:0007669"/>
    <property type="project" value="UniProtKB-EC"/>
</dbReference>
<feature type="region of interest" description="Disordered" evidence="9">
    <location>
        <begin position="1"/>
        <end position="21"/>
    </location>
</feature>
<dbReference type="Pfam" id="PF21478">
    <property type="entry name" value="GcvP2_C"/>
    <property type="match status" value="1"/>
</dbReference>
<dbReference type="RefSeq" id="WP_190477640.1">
    <property type="nucleotide sequence ID" value="NZ_JACJSG010000045.1"/>
</dbReference>
<evidence type="ECO:0000313" key="12">
    <source>
        <dbReference type="EMBL" id="MBD2504141.1"/>
    </source>
</evidence>
<dbReference type="NCBIfam" id="NF003346">
    <property type="entry name" value="PRK04366.1"/>
    <property type="match status" value="1"/>
</dbReference>
<keyword evidence="6 8" id="KW-0560">Oxidoreductase</keyword>
<feature type="modified residue" description="N6-(pyridoxal phosphate)lysine" evidence="8">
    <location>
        <position position="731"/>
    </location>
</feature>
<comment type="cofactor">
    <cofactor evidence="1 8">
        <name>pyridoxal 5'-phosphate</name>
        <dbReference type="ChEBI" id="CHEBI:597326"/>
    </cofactor>
</comment>
<sequence>MVSYAPIPQSSDEGRVHENQRQQLDQGKQVLNTFIQRHIGPSSADVQQMLDVLGFSSLDDLINKTVPSVIRLDKKLQLPEAQTEYAALAKLKQIASKNQVFRSYIGMGYYDTITPAVIGRNILENPGWYTAYTPYQPEIAQGRLEALLNFQTMIIDLTGLEIANASLLDEATAAAEAMSMSYGVSKNKANAYFVSHACHPQTIDVLQTRAKPLGIEIIIGDHQKFDFAQPIFGAVLQYPATDGTVYDYRAFIEKAHAQGALVTVAADPLSLTLLTPPGEFGADIAVGSTQRFGIPLGFGGPHAAYFATKEEYKRQVPGRIVGVSKDVNGKTALRLALQTREQHIRREKATSNICTAQVLLAVMASMYAVYHGPEGLKQIAERIHHLTLVLGEWLQRLGYTITSQSFFDTLQVQLGEKPLPEILEAAEAYRINLRIVDTSTVGISLDETTTVEDVKDICRIFAGTDELPFVLNVQEVDWIIQQSSLKDERFSRQSSYLTHPVFNRYHSETELLRYLHKLETKDLSLTTSMIPLGSCTMKLNATSEMIPVSWEEFGRIHPFAPPTQTRGYQILFQQLEAWLAEITGFAGISLQPNAGSQGEYAGLLVIRQYHESRGEAHRNVCLIPTSAHGTNPASAVMCGMKVVAVACDSEGNIDVDDLKAKAEKHSHELGALMVTYPSTHGVFEEAIQEICAVIHSHGGQVYMDGANMNAQVGICRPGDIGADVCHLNLHKTFCIPHGGGGPGMGPIGVASHLVPFLPGHPVLGSQSRAEVPSVERTGVTGEDSQNLGAIAAAPWGSASILVISWMYIAMMGADGLTQATKVAILNANYIAKKLESYYPVLYKGQNGLVAHECILDLRSLKKSANIEIDDVAKRLMDYGFHAPTVSWPVAGTIMVEPTESESQVELDRFCDALIAIRQEIAEIEAGKVDIQDNALKNAPHTVESLLSAEWHHPYSREQAAYPAPWTREYKFWPTVGRIDAAFGDRNFVCSCLPMEAYS</sequence>
<dbReference type="Gene3D" id="3.90.1150.10">
    <property type="entry name" value="Aspartate Aminotransferase, domain 1"/>
    <property type="match status" value="2"/>
</dbReference>
<evidence type="ECO:0000256" key="7">
    <source>
        <dbReference type="ARBA" id="ARBA00049026"/>
    </source>
</evidence>
<organism evidence="12 13">
    <name type="scientific">Anabaena azotica FACHB-119</name>
    <dbReference type="NCBI Taxonomy" id="947527"/>
    <lineage>
        <taxon>Bacteria</taxon>
        <taxon>Bacillati</taxon>
        <taxon>Cyanobacteriota</taxon>
        <taxon>Cyanophyceae</taxon>
        <taxon>Nostocales</taxon>
        <taxon>Nostocaceae</taxon>
        <taxon>Anabaena</taxon>
        <taxon>Anabaena azotica</taxon>
    </lineage>
</organism>
<evidence type="ECO:0000313" key="13">
    <source>
        <dbReference type="Proteomes" id="UP000661112"/>
    </source>
</evidence>
<protein>
    <recommendedName>
        <fullName evidence="8">Glycine dehydrogenase (decarboxylating)</fullName>
        <ecNumber evidence="8">1.4.4.2</ecNumber>
    </recommendedName>
    <alternativeName>
        <fullName evidence="8">Glycine cleavage system P-protein</fullName>
    </alternativeName>
    <alternativeName>
        <fullName evidence="8">Glycine decarboxylase</fullName>
    </alternativeName>
    <alternativeName>
        <fullName evidence="8">Glycine dehydrogenase (aminomethyl-transferring)</fullName>
    </alternativeName>
</protein>
<comment type="function">
    <text evidence="2 8">The glycine cleavage system catalyzes the degradation of glycine. The P protein binds the alpha-amino group of glycine through its pyridoxal phosphate cofactor; CO(2) is released and the remaining methylamine moiety is then transferred to the lipoamide cofactor of the H protein.</text>
</comment>
<dbReference type="SUPFAM" id="SSF53383">
    <property type="entry name" value="PLP-dependent transferases"/>
    <property type="match status" value="2"/>
</dbReference>
<dbReference type="Proteomes" id="UP000661112">
    <property type="component" value="Unassembled WGS sequence"/>
</dbReference>
<dbReference type="InterPro" id="IPR003437">
    <property type="entry name" value="GcvP"/>
</dbReference>
<reference evidence="12 13" key="1">
    <citation type="journal article" date="2020" name="ISME J.">
        <title>Comparative genomics reveals insights into cyanobacterial evolution and habitat adaptation.</title>
        <authorList>
            <person name="Chen M.Y."/>
            <person name="Teng W.K."/>
            <person name="Zhao L."/>
            <person name="Hu C.X."/>
            <person name="Zhou Y.K."/>
            <person name="Han B.P."/>
            <person name="Song L.R."/>
            <person name="Shu W.S."/>
        </authorList>
    </citation>
    <scope>NUCLEOTIDE SEQUENCE [LARGE SCALE GENOMIC DNA]</scope>
    <source>
        <strain evidence="12 13">FACHB-119</strain>
    </source>
</reference>
<evidence type="ECO:0000256" key="4">
    <source>
        <dbReference type="ARBA" id="ARBA00011690"/>
    </source>
</evidence>
<dbReference type="Gene3D" id="3.40.640.10">
    <property type="entry name" value="Type I PLP-dependent aspartate aminotransferase-like (Major domain)"/>
    <property type="match status" value="2"/>
</dbReference>
<feature type="domain" description="Glycine dehydrogenase C-terminal" evidence="11">
    <location>
        <begin position="819"/>
        <end position="940"/>
    </location>
</feature>